<dbReference type="Proteomes" id="UP000268059">
    <property type="component" value="Chromosome"/>
</dbReference>
<keyword evidence="2" id="KW-1185">Reference proteome</keyword>
<accession>A0A3G9JSS9</accession>
<sequence>MYVLMHQDTKVLAFDEEQEIVYEPRLLPEAIHYDSLNGFLYMRATAFRARETYAALVKTLGVEDYRDMMTVIEKTHGLSLTDDYWIKKEEENSTFEELNLYDHPFDGAPMQAGYLGIAQGQGTYSPEYTTDGQLPKCYDRQGDQIVLYKRGSTWGEAPGREMYNEYYAHQVLDALGVPHVPYDLTMYKGHLASVCPLVTSQRYSYVPISAFNYAHEDDIFGDFIKRGMSKEIRTMILFDALVYNYDRHIGNFGYLKDHVTGTYSFFPLFDHGDAFFPLFQGQTMAELDAYLPNIAYSAMGIPFDALVSQYCTSEEGKLLEKLSGFMIQTHPKYGENVDLYNAFLKKRITELQRIIFNVRK</sequence>
<reference evidence="1 2" key="1">
    <citation type="submission" date="2018-11" db="EMBL/GenBank/DDBJ databases">
        <title>Novel Erysipelotrichaceae bacterium isolated from small intestine of a swine.</title>
        <authorList>
            <person name="Kim J.S."/>
            <person name="Choe H."/>
            <person name="Lee Y.R."/>
            <person name="Kim K.M."/>
            <person name="Park D.S."/>
        </authorList>
    </citation>
    <scope>NUCLEOTIDE SEQUENCE [LARGE SCALE GENOMIC DNA]</scope>
    <source>
        <strain evidence="1 2">SG0102</strain>
    </source>
</reference>
<dbReference type="RefSeq" id="WP_125120245.1">
    <property type="nucleotide sequence ID" value="NZ_AP019309.1"/>
</dbReference>
<dbReference type="AlphaFoldDB" id="A0A3G9JSS9"/>
<dbReference type="KEGG" id="ebm:SG0102_24620"/>
<protein>
    <recommendedName>
        <fullName evidence="3">HipA-like C-terminal domain-containing protein</fullName>
    </recommendedName>
</protein>
<organism evidence="1 2">
    <name type="scientific">Intestinibaculum porci</name>
    <dbReference type="NCBI Taxonomy" id="2487118"/>
    <lineage>
        <taxon>Bacteria</taxon>
        <taxon>Bacillati</taxon>
        <taxon>Bacillota</taxon>
        <taxon>Erysipelotrichia</taxon>
        <taxon>Erysipelotrichales</taxon>
        <taxon>Erysipelotrichaceae</taxon>
        <taxon>Intestinibaculum</taxon>
    </lineage>
</organism>
<evidence type="ECO:0008006" key="3">
    <source>
        <dbReference type="Google" id="ProtNLM"/>
    </source>
</evidence>
<dbReference type="Gene3D" id="1.10.1070.20">
    <property type="match status" value="1"/>
</dbReference>
<proteinExistence type="predicted"/>
<name>A0A3G9JSS9_9FIRM</name>
<evidence type="ECO:0000313" key="2">
    <source>
        <dbReference type="Proteomes" id="UP000268059"/>
    </source>
</evidence>
<gene>
    <name evidence="1" type="ORF">SG0102_24620</name>
</gene>
<evidence type="ECO:0000313" key="1">
    <source>
        <dbReference type="EMBL" id="BBH27528.1"/>
    </source>
</evidence>
<dbReference type="InParanoid" id="A0A3G9JSS9"/>
<dbReference type="EMBL" id="AP019309">
    <property type="protein sequence ID" value="BBH27528.1"/>
    <property type="molecule type" value="Genomic_DNA"/>
</dbReference>
<dbReference type="OrthoDB" id="9812605at2"/>